<evidence type="ECO:0000259" key="6">
    <source>
        <dbReference type="PROSITE" id="PS50835"/>
    </source>
</evidence>
<feature type="transmembrane region" description="Helical" evidence="5">
    <location>
        <begin position="685"/>
        <end position="707"/>
    </location>
</feature>
<dbReference type="InParanoid" id="A0A665WDM6"/>
<sequence>MFHLLHTTDGPENVNLTLSPLQENYVQGSNISLTCSAVSRPAASLYWFLNGDLLSDTGPELRLVNLQMSQSGNYSCQAFNNKTLRSRTAQLSAITVLGNVAYYWCFHVPFLTALQTLRCKYLKVSFASNELVNGYKCSHFINPYKMMINIICPTAPISNIEVNASHTDLMEFSSSVRLSCSVSSGSSPSFSWLNGSSEVTAGDRVQLSDGNTTLTIVNVTRYDRGPFRCHVLNPVSGGTSEPVNIFVIFGPEHVNLTRSPSQPYYDEGTDISLICSAVSSPAALIHWFLNGDLLFDTGAELRLIDVQISHSGNYSCQAFNNITMRNLTSLPVALTVLKSHISNVIITPNNTDLVESSSVSLSCSTSGSFPSFLWLNGSSEVKASDRLHFTDEGATLTIISVTRYDQGPFRCHVFNNFSDYTSDPVKLSIVGPENTHLQLSPSQQHYERGSNITVACSAVSRPAALFYWFLNGDLLTDTGPELRLMNLQMSQSGNYSCQAFNNKTLIYEMSPPSVVSVLGKLATKFRLSCSVSSGSSVSFLWLNRSSEVTASDRVQLTDGGSSLTISSVTRYDKGPFRCNVSNGISHGISQSVNLVIQYGPDAVSVVGPKSVRVGDMTMLYCSAASVPSPTFTWLFKMKPTNVHEAVYVIQSSRNADSGTYTCTAENTVTGQNFSECDCSAAVGRAVLVSAGCCLLIVGVLGIMLYCLMRRKR</sequence>
<accession>A0A665WDM6</accession>
<dbReference type="CDD" id="cd00096">
    <property type="entry name" value="Ig"/>
    <property type="match status" value="2"/>
</dbReference>
<evidence type="ECO:0000256" key="3">
    <source>
        <dbReference type="ARBA" id="ARBA00023180"/>
    </source>
</evidence>
<reference evidence="7" key="3">
    <citation type="submission" date="2025-09" db="UniProtKB">
        <authorList>
            <consortium name="Ensembl"/>
        </authorList>
    </citation>
    <scope>IDENTIFICATION</scope>
</reference>
<reference evidence="7" key="1">
    <citation type="submission" date="2021-04" db="EMBL/GenBank/DDBJ databases">
        <authorList>
            <consortium name="Wellcome Sanger Institute Data Sharing"/>
        </authorList>
    </citation>
    <scope>NUCLEOTIDE SEQUENCE [LARGE SCALE GENOMIC DNA]</scope>
</reference>
<feature type="domain" description="Ig-like" evidence="6">
    <location>
        <begin position="251"/>
        <end position="328"/>
    </location>
</feature>
<feature type="domain" description="Ig-like" evidence="6">
    <location>
        <begin position="331"/>
        <end position="428"/>
    </location>
</feature>
<dbReference type="PANTHER" id="PTHR44337">
    <property type="entry name" value="CARCINOEMBRYONIC ANTIGEN-RELATED CELL ADHESION MOLECULE 8"/>
    <property type="match status" value="1"/>
</dbReference>
<keyword evidence="4" id="KW-0393">Immunoglobulin domain</keyword>
<evidence type="ECO:0000256" key="5">
    <source>
        <dbReference type="SAM" id="Phobius"/>
    </source>
</evidence>
<dbReference type="InterPro" id="IPR003599">
    <property type="entry name" value="Ig_sub"/>
</dbReference>
<protein>
    <recommendedName>
        <fullName evidence="6">Ig-like domain-containing protein</fullName>
    </recommendedName>
</protein>
<keyword evidence="3" id="KW-0325">Glycoprotein</keyword>
<feature type="domain" description="Ig-like" evidence="6">
    <location>
        <begin position="600"/>
        <end position="674"/>
    </location>
</feature>
<evidence type="ECO:0000313" key="7">
    <source>
        <dbReference type="Ensembl" id="ENSENLP00000041870.1"/>
    </source>
</evidence>
<organism evidence="7 8">
    <name type="scientific">Echeneis naucrates</name>
    <name type="common">Live sharksucker</name>
    <dbReference type="NCBI Taxonomy" id="173247"/>
    <lineage>
        <taxon>Eukaryota</taxon>
        <taxon>Metazoa</taxon>
        <taxon>Chordata</taxon>
        <taxon>Craniata</taxon>
        <taxon>Vertebrata</taxon>
        <taxon>Euteleostomi</taxon>
        <taxon>Actinopterygii</taxon>
        <taxon>Neopterygii</taxon>
        <taxon>Teleostei</taxon>
        <taxon>Neoteleostei</taxon>
        <taxon>Acanthomorphata</taxon>
        <taxon>Carangaria</taxon>
        <taxon>Carangiformes</taxon>
        <taxon>Echeneidae</taxon>
        <taxon>Echeneis</taxon>
    </lineage>
</organism>
<reference evidence="7" key="2">
    <citation type="submission" date="2025-08" db="UniProtKB">
        <authorList>
            <consortium name="Ensembl"/>
        </authorList>
    </citation>
    <scope>IDENTIFICATION</scope>
</reference>
<evidence type="ECO:0000256" key="4">
    <source>
        <dbReference type="ARBA" id="ARBA00023319"/>
    </source>
</evidence>
<keyword evidence="1" id="KW-0732">Signal</keyword>
<dbReference type="Gene3D" id="2.60.40.10">
    <property type="entry name" value="Immunoglobulins"/>
    <property type="match status" value="7"/>
</dbReference>
<dbReference type="SMART" id="SM00409">
    <property type="entry name" value="IG"/>
    <property type="match status" value="7"/>
</dbReference>
<keyword evidence="5" id="KW-0472">Membrane</keyword>
<feature type="domain" description="Ig-like" evidence="6">
    <location>
        <begin position="432"/>
        <end position="510"/>
    </location>
</feature>
<dbReference type="InterPro" id="IPR007110">
    <property type="entry name" value="Ig-like_dom"/>
</dbReference>
<dbReference type="Proteomes" id="UP000472264">
    <property type="component" value="Chromosome 6"/>
</dbReference>
<dbReference type="InterPro" id="IPR036179">
    <property type="entry name" value="Ig-like_dom_sf"/>
</dbReference>
<dbReference type="AlphaFoldDB" id="A0A665WDM6"/>
<dbReference type="PROSITE" id="PS50835">
    <property type="entry name" value="IG_LIKE"/>
    <property type="match status" value="7"/>
</dbReference>
<keyword evidence="5" id="KW-1133">Transmembrane helix</keyword>
<feature type="domain" description="Ig-like" evidence="6">
    <location>
        <begin position="153"/>
        <end position="246"/>
    </location>
</feature>
<dbReference type="InterPro" id="IPR013783">
    <property type="entry name" value="Ig-like_fold"/>
</dbReference>
<dbReference type="SMART" id="SM00408">
    <property type="entry name" value="IGc2"/>
    <property type="match status" value="7"/>
</dbReference>
<evidence type="ECO:0000256" key="2">
    <source>
        <dbReference type="ARBA" id="ARBA00023157"/>
    </source>
</evidence>
<proteinExistence type="predicted"/>
<dbReference type="OMA" id="AIYECET"/>
<dbReference type="PANTHER" id="PTHR44337:SF20">
    <property type="entry name" value="CARCINOEMBRYONIC ANTIGEN-RELATED CELL ADHESION MOLECULE 5-RELATED"/>
    <property type="match status" value="1"/>
</dbReference>
<dbReference type="Pfam" id="PF13927">
    <property type="entry name" value="Ig_3"/>
    <property type="match status" value="7"/>
</dbReference>
<evidence type="ECO:0000256" key="1">
    <source>
        <dbReference type="ARBA" id="ARBA00022729"/>
    </source>
</evidence>
<dbReference type="Ensembl" id="ENSENLT00000042953.1">
    <property type="protein sequence ID" value="ENSENLP00000041870.1"/>
    <property type="gene ID" value="ENSENLG00000017942.1"/>
</dbReference>
<name>A0A665WDM6_ECHNA</name>
<feature type="domain" description="Ig-like" evidence="6">
    <location>
        <begin position="11"/>
        <end position="92"/>
    </location>
</feature>
<keyword evidence="5" id="KW-0812">Transmembrane</keyword>
<dbReference type="InterPro" id="IPR003598">
    <property type="entry name" value="Ig_sub2"/>
</dbReference>
<feature type="domain" description="Ig-like" evidence="6">
    <location>
        <begin position="512"/>
        <end position="595"/>
    </location>
</feature>
<dbReference type="InterPro" id="IPR052598">
    <property type="entry name" value="IgSF_CEA-related"/>
</dbReference>
<dbReference type="SUPFAM" id="SSF48726">
    <property type="entry name" value="Immunoglobulin"/>
    <property type="match status" value="7"/>
</dbReference>
<evidence type="ECO:0000313" key="8">
    <source>
        <dbReference type="Proteomes" id="UP000472264"/>
    </source>
</evidence>
<keyword evidence="2" id="KW-1015">Disulfide bond</keyword>
<keyword evidence="8" id="KW-1185">Reference proteome</keyword>